<name>A0ABW8RAG2_9BACI</name>
<keyword evidence="2" id="KW-1185">Reference proteome</keyword>
<sequence length="60" mass="6512">MVIHTLFLQDIFEVGGIIPKVGGIISEVGGIISEVGGIISFLHEYKRIQKRTAGSAVLFR</sequence>
<comment type="caution">
    <text evidence="1">The sequence shown here is derived from an EMBL/GenBank/DDBJ whole genome shotgun (WGS) entry which is preliminary data.</text>
</comment>
<gene>
    <name evidence="1" type="ORF">ACJEBI_02115</name>
</gene>
<dbReference type="Proteomes" id="UP001623041">
    <property type="component" value="Unassembled WGS sequence"/>
</dbReference>
<reference evidence="1 2" key="1">
    <citation type="submission" date="2024-11" db="EMBL/GenBank/DDBJ databases">
        <authorList>
            <person name="Lucas J.A."/>
        </authorList>
    </citation>
    <scope>NUCLEOTIDE SEQUENCE [LARGE SCALE GENOMIC DNA]</scope>
    <source>
        <strain evidence="1 2">Z 5.4</strain>
    </source>
</reference>
<proteinExistence type="predicted"/>
<accession>A0ABW8RAG2</accession>
<dbReference type="EMBL" id="JBJHQH010000001">
    <property type="protein sequence ID" value="MFK9090278.1"/>
    <property type="molecule type" value="Genomic_DNA"/>
</dbReference>
<protein>
    <submittedName>
        <fullName evidence="1">Uncharacterized protein</fullName>
    </submittedName>
</protein>
<evidence type="ECO:0000313" key="2">
    <source>
        <dbReference type="Proteomes" id="UP001623041"/>
    </source>
</evidence>
<feature type="non-terminal residue" evidence="1">
    <location>
        <position position="60"/>
    </location>
</feature>
<evidence type="ECO:0000313" key="1">
    <source>
        <dbReference type="EMBL" id="MFK9090278.1"/>
    </source>
</evidence>
<organism evidence="1 2">
    <name type="scientific">Bacillus salipaludis</name>
    <dbReference type="NCBI Taxonomy" id="2547811"/>
    <lineage>
        <taxon>Bacteria</taxon>
        <taxon>Bacillati</taxon>
        <taxon>Bacillota</taxon>
        <taxon>Bacilli</taxon>
        <taxon>Bacillales</taxon>
        <taxon>Bacillaceae</taxon>
        <taxon>Bacillus</taxon>
    </lineage>
</organism>
<dbReference type="RefSeq" id="WP_406578971.1">
    <property type="nucleotide sequence ID" value="NZ_JBJHQH010000001.1"/>
</dbReference>